<feature type="domain" description="G-protein coupled receptors family 2 profile 2" evidence="22">
    <location>
        <begin position="228"/>
        <end position="500"/>
    </location>
</feature>
<keyword evidence="14" id="KW-0807">Transducer</keyword>
<keyword evidence="10 19" id="KW-0472">Membrane</keyword>
<keyword evidence="5" id="KW-1003">Cell membrane</keyword>
<evidence type="ECO:0000256" key="1">
    <source>
        <dbReference type="ARBA" id="ARBA00004138"/>
    </source>
</evidence>
<dbReference type="AlphaFoldDB" id="A0A6H5I7X1"/>
<feature type="transmembrane region" description="Helical" evidence="19">
    <location>
        <begin position="263"/>
        <end position="284"/>
    </location>
</feature>
<protein>
    <recommendedName>
        <fullName evidence="16">Protein smoothened</fullName>
    </recommendedName>
</protein>
<feature type="domain" description="FZ" evidence="21">
    <location>
        <begin position="61"/>
        <end position="178"/>
    </location>
</feature>
<evidence type="ECO:0000256" key="10">
    <source>
        <dbReference type="ARBA" id="ARBA00023136"/>
    </source>
</evidence>
<dbReference type="PRINTS" id="PR00489">
    <property type="entry name" value="FRIZZLED"/>
</dbReference>
<keyword evidence="13" id="KW-0325">Glycoprotein</keyword>
<dbReference type="GO" id="GO:0071679">
    <property type="term" value="P:commissural neuron axon guidance"/>
    <property type="evidence" value="ECO:0007669"/>
    <property type="project" value="TreeGrafter"/>
</dbReference>
<comment type="caution">
    <text evidence="17">Lacks conserved residue(s) required for the propagation of feature annotation.</text>
</comment>
<evidence type="ECO:0000256" key="9">
    <source>
        <dbReference type="ARBA" id="ARBA00023040"/>
    </source>
</evidence>
<evidence type="ECO:0000259" key="22">
    <source>
        <dbReference type="PROSITE" id="PS50261"/>
    </source>
</evidence>
<organism evidence="23 24">
    <name type="scientific">Trichogramma brassicae</name>
    <dbReference type="NCBI Taxonomy" id="86971"/>
    <lineage>
        <taxon>Eukaryota</taxon>
        <taxon>Metazoa</taxon>
        <taxon>Ecdysozoa</taxon>
        <taxon>Arthropoda</taxon>
        <taxon>Hexapoda</taxon>
        <taxon>Insecta</taxon>
        <taxon>Pterygota</taxon>
        <taxon>Neoptera</taxon>
        <taxon>Endopterygota</taxon>
        <taxon>Hymenoptera</taxon>
        <taxon>Apocrita</taxon>
        <taxon>Proctotrupomorpha</taxon>
        <taxon>Chalcidoidea</taxon>
        <taxon>Trichogrammatidae</taxon>
        <taxon>Trichogramma</taxon>
    </lineage>
</organism>
<evidence type="ECO:0000256" key="15">
    <source>
        <dbReference type="ARBA" id="ARBA00023273"/>
    </source>
</evidence>
<evidence type="ECO:0000313" key="23">
    <source>
        <dbReference type="EMBL" id="CAB0031078.1"/>
    </source>
</evidence>
<evidence type="ECO:0000256" key="16">
    <source>
        <dbReference type="ARBA" id="ARBA00035037"/>
    </source>
</evidence>
<keyword evidence="24" id="KW-1185">Reference proteome</keyword>
<evidence type="ECO:0000256" key="4">
    <source>
        <dbReference type="ARBA" id="ARBA00022473"/>
    </source>
</evidence>
<accession>A0A6H5I7X1</accession>
<dbReference type="GO" id="GO:0004930">
    <property type="term" value="F:G protein-coupled receptor activity"/>
    <property type="evidence" value="ECO:0007669"/>
    <property type="project" value="UniProtKB-KW"/>
</dbReference>
<dbReference type="GO" id="GO:0007224">
    <property type="term" value="P:smoothened signaling pathway"/>
    <property type="evidence" value="ECO:0007669"/>
    <property type="project" value="TreeGrafter"/>
</dbReference>
<feature type="compositionally biased region" description="Basic and acidic residues" evidence="18">
    <location>
        <begin position="691"/>
        <end position="706"/>
    </location>
</feature>
<dbReference type="OrthoDB" id="10064659at2759"/>
<feature type="transmembrane region" description="Helical" evidence="19">
    <location>
        <begin position="444"/>
        <end position="463"/>
    </location>
</feature>
<keyword evidence="15" id="KW-0966">Cell projection</keyword>
<dbReference type="InterPro" id="IPR020067">
    <property type="entry name" value="Frizzled_dom"/>
</dbReference>
<reference evidence="23 24" key="1">
    <citation type="submission" date="2020-02" db="EMBL/GenBank/DDBJ databases">
        <authorList>
            <person name="Ferguson B K."/>
        </authorList>
    </citation>
    <scope>NUCLEOTIDE SEQUENCE [LARGE SCALE GENOMIC DNA]</scope>
</reference>
<evidence type="ECO:0000256" key="12">
    <source>
        <dbReference type="ARBA" id="ARBA00023170"/>
    </source>
</evidence>
<dbReference type="GO" id="GO:0009888">
    <property type="term" value="P:tissue development"/>
    <property type="evidence" value="ECO:0007669"/>
    <property type="project" value="UniProtKB-ARBA"/>
</dbReference>
<evidence type="ECO:0000256" key="18">
    <source>
        <dbReference type="SAM" id="MobiDB-lite"/>
    </source>
</evidence>
<keyword evidence="8 19" id="KW-1133">Transmembrane helix</keyword>
<feature type="compositionally biased region" description="Acidic residues" evidence="18">
    <location>
        <begin position="823"/>
        <end position="832"/>
    </location>
</feature>
<feature type="transmembrane region" description="Helical" evidence="19">
    <location>
        <begin position="397"/>
        <end position="424"/>
    </location>
</feature>
<dbReference type="InterPro" id="IPR000539">
    <property type="entry name" value="Frizzled/Smoothened_7TM"/>
</dbReference>
<dbReference type="CDD" id="cd07451">
    <property type="entry name" value="CRD_SMO"/>
    <property type="match status" value="1"/>
</dbReference>
<feature type="region of interest" description="Disordered" evidence="18">
    <location>
        <begin position="817"/>
        <end position="845"/>
    </location>
</feature>
<dbReference type="EMBL" id="CADCXV010000613">
    <property type="protein sequence ID" value="CAB0031078.1"/>
    <property type="molecule type" value="Genomic_DNA"/>
</dbReference>
<dbReference type="GO" id="GO:0005929">
    <property type="term" value="C:cilium"/>
    <property type="evidence" value="ECO:0007669"/>
    <property type="project" value="UniProtKB-SubCell"/>
</dbReference>
<gene>
    <name evidence="23" type="ORF">TBRA_LOCUS3059</name>
</gene>
<keyword evidence="11" id="KW-1015">Disulfide bond</keyword>
<evidence type="ECO:0000256" key="20">
    <source>
        <dbReference type="SAM" id="SignalP"/>
    </source>
</evidence>
<dbReference type="InterPro" id="IPR036790">
    <property type="entry name" value="Frizzled_dom_sf"/>
</dbReference>
<evidence type="ECO:0000256" key="11">
    <source>
        <dbReference type="ARBA" id="ARBA00023157"/>
    </source>
</evidence>
<dbReference type="PANTHER" id="PTHR11309">
    <property type="entry name" value="FRIZZLED"/>
    <property type="match status" value="1"/>
</dbReference>
<feature type="compositionally biased region" description="Basic residues" evidence="18">
    <location>
        <begin position="671"/>
        <end position="690"/>
    </location>
</feature>
<evidence type="ECO:0000256" key="5">
    <source>
        <dbReference type="ARBA" id="ARBA00022475"/>
    </source>
</evidence>
<evidence type="ECO:0000256" key="19">
    <source>
        <dbReference type="SAM" id="Phobius"/>
    </source>
</evidence>
<evidence type="ECO:0000313" key="24">
    <source>
        <dbReference type="Proteomes" id="UP000479190"/>
    </source>
</evidence>
<keyword evidence="7 20" id="KW-0732">Signal</keyword>
<dbReference type="Pfam" id="PF01534">
    <property type="entry name" value="Frizzled"/>
    <property type="match status" value="1"/>
</dbReference>
<dbReference type="GO" id="GO:0005886">
    <property type="term" value="C:plasma membrane"/>
    <property type="evidence" value="ECO:0007669"/>
    <property type="project" value="UniProtKB-SubCell"/>
</dbReference>
<dbReference type="GO" id="GO:0005113">
    <property type="term" value="F:patched binding"/>
    <property type="evidence" value="ECO:0007669"/>
    <property type="project" value="TreeGrafter"/>
</dbReference>
<dbReference type="PROSITE" id="PS50038">
    <property type="entry name" value="FZ"/>
    <property type="match status" value="1"/>
</dbReference>
<dbReference type="Proteomes" id="UP000479190">
    <property type="component" value="Unassembled WGS sequence"/>
</dbReference>
<evidence type="ECO:0000256" key="17">
    <source>
        <dbReference type="PROSITE-ProRule" id="PRU00090"/>
    </source>
</evidence>
<feature type="chain" id="PRO_5026005043" description="Protein smoothened" evidence="20">
    <location>
        <begin position="22"/>
        <end position="974"/>
    </location>
</feature>
<keyword evidence="4" id="KW-0217">Developmental protein</keyword>
<dbReference type="PANTHER" id="PTHR11309:SF35">
    <property type="entry name" value="PROTEIN SMOOTHENED"/>
    <property type="match status" value="1"/>
</dbReference>
<dbReference type="InterPro" id="IPR041771">
    <property type="entry name" value="SMO_CRD"/>
</dbReference>
<keyword evidence="6 19" id="KW-0812">Transmembrane</keyword>
<dbReference type="InterPro" id="IPR035683">
    <property type="entry name" value="SMO_7TM"/>
</dbReference>
<feature type="compositionally biased region" description="Polar residues" evidence="18">
    <location>
        <begin position="708"/>
        <end position="724"/>
    </location>
</feature>
<evidence type="ECO:0000256" key="6">
    <source>
        <dbReference type="ARBA" id="ARBA00022692"/>
    </source>
</evidence>
<evidence type="ECO:0000259" key="21">
    <source>
        <dbReference type="PROSITE" id="PS50038"/>
    </source>
</evidence>
<feature type="compositionally biased region" description="Basic and acidic residues" evidence="18">
    <location>
        <begin position="833"/>
        <end position="845"/>
    </location>
</feature>
<dbReference type="GO" id="GO:0030425">
    <property type="term" value="C:dendrite"/>
    <property type="evidence" value="ECO:0007669"/>
    <property type="project" value="TreeGrafter"/>
</dbReference>
<name>A0A6H5I7X1_9HYME</name>
<feature type="transmembrane region" description="Helical" evidence="19">
    <location>
        <begin position="353"/>
        <end position="373"/>
    </location>
</feature>
<dbReference type="InterPro" id="IPR017981">
    <property type="entry name" value="GPCR_2-like_7TM"/>
</dbReference>
<evidence type="ECO:0000256" key="13">
    <source>
        <dbReference type="ARBA" id="ARBA00023180"/>
    </source>
</evidence>
<dbReference type="InterPro" id="IPR015526">
    <property type="entry name" value="Frizzled/SFRP"/>
</dbReference>
<dbReference type="Gene3D" id="1.10.2000.10">
    <property type="entry name" value="Frizzled cysteine-rich domain"/>
    <property type="match status" value="1"/>
</dbReference>
<evidence type="ECO:0000256" key="7">
    <source>
        <dbReference type="ARBA" id="ARBA00022729"/>
    </source>
</evidence>
<dbReference type="Gene3D" id="1.20.1070.10">
    <property type="entry name" value="Rhodopsin 7-helix transmembrane proteins"/>
    <property type="match status" value="1"/>
</dbReference>
<dbReference type="CDD" id="cd15030">
    <property type="entry name" value="7tmF_SMO_homolog"/>
    <property type="match status" value="1"/>
</dbReference>
<dbReference type="Pfam" id="PF01392">
    <property type="entry name" value="Fz"/>
    <property type="match status" value="1"/>
</dbReference>
<keyword evidence="12" id="KW-0675">Receptor</keyword>
<feature type="signal peptide" evidence="20">
    <location>
        <begin position="1"/>
        <end position="21"/>
    </location>
</feature>
<dbReference type="SMART" id="SM01330">
    <property type="entry name" value="Frizzled"/>
    <property type="match status" value="1"/>
</dbReference>
<dbReference type="GO" id="GO:0007417">
    <property type="term" value="P:central nervous system development"/>
    <property type="evidence" value="ECO:0007669"/>
    <property type="project" value="TreeGrafter"/>
</dbReference>
<dbReference type="SMART" id="SM00063">
    <property type="entry name" value="FRI"/>
    <property type="match status" value="1"/>
</dbReference>
<evidence type="ECO:0000256" key="2">
    <source>
        <dbReference type="ARBA" id="ARBA00004651"/>
    </source>
</evidence>
<evidence type="ECO:0000256" key="3">
    <source>
        <dbReference type="ARBA" id="ARBA00008077"/>
    </source>
</evidence>
<dbReference type="SUPFAM" id="SSF63501">
    <property type="entry name" value="Frizzled cysteine-rich domain"/>
    <property type="match status" value="1"/>
</dbReference>
<sequence length="974" mass="111682">MENMWFFFIIFLFTLTNPVKLELDHIDPTSNNGEANSWTELGPRLDRYPVGDLPSNHVHCKKPAKCVRINNATCMGTGLPYDTTTLDLIPEFTTYDIIKEKLFVLQALKHIPKCWAVVQPFLCSLFMPKCVNDTVDLPSYEMCKIVSGPCRILFNHTIWPDFVRCDDTKLFPRMCKNDFHGVKFNTTSSCLSPLVPTDNIDAVFEGVEGCGMPCSDPLYDKDEQKQIKFFVSLAAIICGGLNLFTIITFFLNWRSSNKYPALVVFWINCCFFIFCIGWLLQFLPGVRENIVCKKDNTLRMGEPSGLELCVIVFVMVYYFSMAAMVWFVILSYTWYMRFEAIGKIEDRIHKKGAYFHLLAWCLPLMLTVTVMALGEIDGNYVTGICFVGYNNHAVRTWFVLVPVIIALLIGTYFLFRGLITLICIKIKSQEVLSEKYSSKIRQTIVRVGLVAVFKILAVVITVYCHFYDFDHTLEWKQSFREYMMCSITTKYIDIAECKMKAKPSIAKLQLHLFAPFFAGVLMSSWVWTRSTVDTWVRFFKRIFKDKSKEPIRLQKHKVIAQAFAKRKMFNNAGRLSISFHNSHEDPVGLNFDFNSAASQDFSSTWAAALPKLVHRRGALVGASVSSNRRNSTDSQYSFSLRRVSIESRRNSCDSQFALSISEVKAELKTSRVNKNRNGKRRKKNHERGRKRSEIYKRNKRELDKTRTGKTSIMPSFRRGSTTSQESQLGIQILQALSIGTTTTTTVPLPNLKRRVGLNEGQLAIKDVERLLPFLLPRHSDSEDNLNSQGANNQLACEVTENGCIDNVEAISEIAQQQTCDNQLDSEDEEDSQSEEHRKMMKPEMCERSWSKISNRGCRSNRRTSAESQTKYTIEDETVLKHLLHNNTETNDVNNDEEIESNNGDINLSISYSDLKNQRRLVDQSSFKAREMATQTLPFEIIEMEALKKSIDDIINSRNFSMKNMSLKKNRKQPK</sequence>
<dbReference type="PROSITE" id="PS50261">
    <property type="entry name" value="G_PROTEIN_RECEP_F2_4"/>
    <property type="match status" value="1"/>
</dbReference>
<comment type="subcellular location">
    <subcellularLocation>
        <location evidence="2">Cell membrane</location>
        <topology evidence="2">Multi-pass membrane protein</topology>
    </subcellularLocation>
    <subcellularLocation>
        <location evidence="1">Cell projection</location>
        <location evidence="1">Cilium</location>
    </subcellularLocation>
</comment>
<evidence type="ECO:0000256" key="8">
    <source>
        <dbReference type="ARBA" id="ARBA00022989"/>
    </source>
</evidence>
<proteinExistence type="inferred from homology"/>
<feature type="region of interest" description="Disordered" evidence="18">
    <location>
        <begin position="669"/>
        <end position="724"/>
    </location>
</feature>
<feature type="transmembrane region" description="Helical" evidence="19">
    <location>
        <begin position="229"/>
        <end position="251"/>
    </location>
</feature>
<feature type="transmembrane region" description="Helical" evidence="19">
    <location>
        <begin position="304"/>
        <end position="332"/>
    </location>
</feature>
<evidence type="ECO:0000256" key="14">
    <source>
        <dbReference type="ARBA" id="ARBA00023224"/>
    </source>
</evidence>
<dbReference type="GO" id="GO:0007389">
    <property type="term" value="P:pattern specification process"/>
    <property type="evidence" value="ECO:0007669"/>
    <property type="project" value="TreeGrafter"/>
</dbReference>
<comment type="similarity">
    <text evidence="3">Belongs to the G-protein coupled receptor Fz/Smo family.</text>
</comment>
<keyword evidence="9" id="KW-0297">G-protein coupled receptor</keyword>